<organism evidence="5 6">
    <name type="scientific">Microbulbifer epialgicus</name>
    <dbReference type="NCBI Taxonomy" id="393907"/>
    <lineage>
        <taxon>Bacteria</taxon>
        <taxon>Pseudomonadati</taxon>
        <taxon>Pseudomonadota</taxon>
        <taxon>Gammaproteobacteria</taxon>
        <taxon>Cellvibrionales</taxon>
        <taxon>Microbulbiferaceae</taxon>
        <taxon>Microbulbifer</taxon>
    </lineage>
</organism>
<protein>
    <submittedName>
        <fullName evidence="5">TauD/TfdA family dioxygenase</fullName>
    </submittedName>
</protein>
<comment type="cofactor">
    <cofactor evidence="1">
        <name>Fe(2+)</name>
        <dbReference type="ChEBI" id="CHEBI:29033"/>
    </cofactor>
</comment>
<feature type="domain" description="TauD/TfdA-like" evidence="4">
    <location>
        <begin position="47"/>
        <end position="336"/>
    </location>
</feature>
<reference evidence="5 6" key="1">
    <citation type="submission" date="2024-08" db="EMBL/GenBank/DDBJ databases">
        <authorList>
            <person name="Ishaq N."/>
        </authorList>
    </citation>
    <scope>NUCLEOTIDE SEQUENCE [LARGE SCALE GENOMIC DNA]</scope>
    <source>
        <strain evidence="5 6">DSM 18651</strain>
    </source>
</reference>
<keyword evidence="6" id="KW-1185">Reference proteome</keyword>
<evidence type="ECO:0000313" key="5">
    <source>
        <dbReference type="EMBL" id="MFA0812847.1"/>
    </source>
</evidence>
<evidence type="ECO:0000313" key="6">
    <source>
        <dbReference type="Proteomes" id="UP001569428"/>
    </source>
</evidence>
<dbReference type="InterPro" id="IPR003819">
    <property type="entry name" value="TauD/TfdA-like"/>
</dbReference>
<accession>A0ABV4P3D9</accession>
<proteinExistence type="predicted"/>
<dbReference type="PANTHER" id="PTHR10696:SF56">
    <property type="entry name" value="TAUD_TFDA-LIKE DOMAIN-CONTAINING PROTEIN"/>
    <property type="match status" value="1"/>
</dbReference>
<evidence type="ECO:0000259" key="4">
    <source>
        <dbReference type="Pfam" id="PF02668"/>
    </source>
</evidence>
<dbReference type="Pfam" id="PF02668">
    <property type="entry name" value="TauD"/>
    <property type="match status" value="1"/>
</dbReference>
<dbReference type="SUPFAM" id="SSF51197">
    <property type="entry name" value="Clavaminate synthase-like"/>
    <property type="match status" value="1"/>
</dbReference>
<evidence type="ECO:0000256" key="3">
    <source>
        <dbReference type="ARBA" id="ARBA00023194"/>
    </source>
</evidence>
<dbReference type="InterPro" id="IPR050411">
    <property type="entry name" value="AlphaKG_dependent_hydroxylases"/>
</dbReference>
<keyword evidence="3" id="KW-0045">Antibiotic biosynthesis</keyword>
<comment type="caution">
    <text evidence="5">The sequence shown here is derived from an EMBL/GenBank/DDBJ whole genome shotgun (WGS) entry which is preliminary data.</text>
</comment>
<dbReference type="Proteomes" id="UP001569428">
    <property type="component" value="Unassembled WGS sequence"/>
</dbReference>
<evidence type="ECO:0000256" key="1">
    <source>
        <dbReference type="ARBA" id="ARBA00001954"/>
    </source>
</evidence>
<keyword evidence="2" id="KW-0560">Oxidoreductase</keyword>
<dbReference type="RefSeq" id="WP_371840577.1">
    <property type="nucleotide sequence ID" value="NZ_JBGMEK010000057.1"/>
</dbReference>
<dbReference type="InterPro" id="IPR042098">
    <property type="entry name" value="TauD-like_sf"/>
</dbReference>
<dbReference type="Gene3D" id="3.60.130.10">
    <property type="entry name" value="Clavaminate synthase-like"/>
    <property type="match status" value="1"/>
</dbReference>
<gene>
    <name evidence="5" type="ORF">ACCI49_18205</name>
</gene>
<keyword evidence="5" id="KW-0223">Dioxygenase</keyword>
<sequence length="345" mass="40008">MNEQKTNIGIKLVSRGTDSILPSKKYEWKEIIRSSKLPVLFETKERENNLAQWITDNRGILNQKLHESGAILFRGFDLHTDEDFINFLNQDNFEMLSYLERSSPRTAIAKNVFTSTTYPKDEIIALHNENSASKIIAKRLWFFCSEASEKGGETPLADARKVLKAIDTEVVEKFRSLGWMLIRNYSDVLGYSWEKAFSGLNKADVERYCRVNSIDFRWKEDNILWTKQTRPSTLIHPITGEEAWFNHIAFWHSSNLPTEIRSMMQDEVGEEGMPYDVRYGDGSKIEDDIAKHLRNAYLKEKVKFSWRNGDLLLVDNILTCHGRESYSGSRKVRVAMTDSFIRTDL</sequence>
<dbReference type="PANTHER" id="PTHR10696">
    <property type="entry name" value="GAMMA-BUTYROBETAINE HYDROXYLASE-RELATED"/>
    <property type="match status" value="1"/>
</dbReference>
<evidence type="ECO:0000256" key="2">
    <source>
        <dbReference type="ARBA" id="ARBA00023002"/>
    </source>
</evidence>
<name>A0ABV4P3D9_9GAMM</name>
<dbReference type="EMBL" id="JBGMEK010000057">
    <property type="protein sequence ID" value="MFA0812847.1"/>
    <property type="molecule type" value="Genomic_DNA"/>
</dbReference>
<dbReference type="GO" id="GO:0051213">
    <property type="term" value="F:dioxygenase activity"/>
    <property type="evidence" value="ECO:0007669"/>
    <property type="project" value="UniProtKB-KW"/>
</dbReference>